<sequence length="452" mass="51560">MAEPTLSKPSEKNVFRFSDYDCIGFDLDNTLCRYKLTEMVKLEYEALSNFLVSEKGYSAVYLLKPLEANIDFLQKGLVLDFFRGNVLQLRSDGAILKASHGTRFMSEEEIKEVYGADKKWETSVAFTQNMLEYWNGPLSERIRTVSDYFDMPAALAFGRIVDSLDAKQGNRLDVYNIWPDILDGLFHMFKREHFESNEGGYFSALKNNPSNYIHKCSNNIINWLKQIKSSKATFLITGSNVDFASFTASNCLGENWQSFFDIIVCYARKPGFFTGARPFIKVENFDETDPIEGKDLELGKIYSQGNWQDLQQFLARHTGLKQPKCLYIGDNLIQDVYVPSEYTKCDAVAIVEEQGAEGMEIEYFHDDTPIISSDKWGSYFGNGQGNVGNSFWCEMIKKHSKICVPDVEVLANVPLNYEFNAFVQDENVNDFRGYYPGCPLSLSSLKEVVKQQ</sequence>
<dbReference type="InterPro" id="IPR023214">
    <property type="entry name" value="HAD_sf"/>
</dbReference>
<dbReference type="Proteomes" id="UP001233999">
    <property type="component" value="Unassembled WGS sequence"/>
</dbReference>
<reference evidence="7" key="2">
    <citation type="submission" date="2023-05" db="EMBL/GenBank/DDBJ databases">
        <authorList>
            <person name="Fouks B."/>
        </authorList>
    </citation>
    <scope>NUCLEOTIDE SEQUENCE</scope>
    <source>
        <strain evidence="7">Stay&amp;Tobe</strain>
        <tissue evidence="7">Testes</tissue>
    </source>
</reference>
<dbReference type="AlphaFoldDB" id="A0AAD8AC62"/>
<accession>A0AAD8AC62</accession>
<comment type="caution">
    <text evidence="7">The sequence shown here is derived from an EMBL/GenBank/DDBJ whole genome shotgun (WGS) entry which is preliminary data.</text>
</comment>
<evidence type="ECO:0000313" key="7">
    <source>
        <dbReference type="EMBL" id="KAJ9595253.1"/>
    </source>
</evidence>
<keyword evidence="5" id="KW-0007">Acetylation</keyword>
<evidence type="ECO:0000256" key="6">
    <source>
        <dbReference type="ARBA" id="ARBA00069357"/>
    </source>
</evidence>
<evidence type="ECO:0000256" key="4">
    <source>
        <dbReference type="ARBA" id="ARBA00022842"/>
    </source>
</evidence>
<keyword evidence="8" id="KW-1185">Reference proteome</keyword>
<comment type="similarity">
    <text evidence="1">Belongs to the 5'(3')-deoxyribonucleotidase family.</text>
</comment>
<keyword evidence="3" id="KW-0378">Hydrolase</keyword>
<organism evidence="7 8">
    <name type="scientific">Diploptera punctata</name>
    <name type="common">Pacific beetle cockroach</name>
    <dbReference type="NCBI Taxonomy" id="6984"/>
    <lineage>
        <taxon>Eukaryota</taxon>
        <taxon>Metazoa</taxon>
        <taxon>Ecdysozoa</taxon>
        <taxon>Arthropoda</taxon>
        <taxon>Hexapoda</taxon>
        <taxon>Insecta</taxon>
        <taxon>Pterygota</taxon>
        <taxon>Neoptera</taxon>
        <taxon>Polyneoptera</taxon>
        <taxon>Dictyoptera</taxon>
        <taxon>Blattodea</taxon>
        <taxon>Blaberoidea</taxon>
        <taxon>Blaberidae</taxon>
        <taxon>Diplopterinae</taxon>
        <taxon>Diploptera</taxon>
    </lineage>
</organism>
<reference evidence="7" key="1">
    <citation type="journal article" date="2023" name="IScience">
        <title>Live-bearing cockroach genome reveals convergent evolutionary mechanisms linked to viviparity in insects and beyond.</title>
        <authorList>
            <person name="Fouks B."/>
            <person name="Harrison M.C."/>
            <person name="Mikhailova A.A."/>
            <person name="Marchal E."/>
            <person name="English S."/>
            <person name="Carruthers M."/>
            <person name="Jennings E.C."/>
            <person name="Chiamaka E.L."/>
            <person name="Frigard R.A."/>
            <person name="Pippel M."/>
            <person name="Attardo G.M."/>
            <person name="Benoit J.B."/>
            <person name="Bornberg-Bauer E."/>
            <person name="Tobe S.S."/>
        </authorList>
    </citation>
    <scope>NUCLEOTIDE SEQUENCE</scope>
    <source>
        <strain evidence="7">Stay&amp;Tobe</strain>
    </source>
</reference>
<dbReference type="PANTHER" id="PTHR12103:SF38">
    <property type="entry name" value="5'-NUCLEOTIDASE DOMAIN-CONTAINING PROTEIN 1"/>
    <property type="match status" value="1"/>
</dbReference>
<dbReference type="GO" id="GO:0046872">
    <property type="term" value="F:metal ion binding"/>
    <property type="evidence" value="ECO:0007669"/>
    <property type="project" value="UniProtKB-KW"/>
</dbReference>
<dbReference type="PANTHER" id="PTHR12103">
    <property type="entry name" value="5'-NUCLEOTIDASE DOMAIN-CONTAINING"/>
    <property type="match status" value="1"/>
</dbReference>
<evidence type="ECO:0000313" key="8">
    <source>
        <dbReference type="Proteomes" id="UP001233999"/>
    </source>
</evidence>
<dbReference type="InterPro" id="IPR036412">
    <property type="entry name" value="HAD-like_sf"/>
</dbReference>
<protein>
    <recommendedName>
        <fullName evidence="6">5'-nucleotidase domain-containing protein 1</fullName>
    </recommendedName>
</protein>
<evidence type="ECO:0000256" key="2">
    <source>
        <dbReference type="ARBA" id="ARBA00022723"/>
    </source>
</evidence>
<dbReference type="FunFam" id="3.40.50.1000:FF:000086">
    <property type="entry name" value="LD24878p"/>
    <property type="match status" value="1"/>
</dbReference>
<dbReference type="Pfam" id="PF05761">
    <property type="entry name" value="5_nucleotid"/>
    <property type="match status" value="1"/>
</dbReference>
<dbReference type="Gene3D" id="3.40.50.1000">
    <property type="entry name" value="HAD superfamily/HAD-like"/>
    <property type="match status" value="1"/>
</dbReference>
<gene>
    <name evidence="7" type="ORF">L9F63_013441</name>
</gene>
<dbReference type="InterPro" id="IPR008380">
    <property type="entry name" value="HAD-SF_hydro_IG_5-nucl"/>
</dbReference>
<name>A0AAD8AC62_DIPPU</name>
<dbReference type="SUPFAM" id="SSF56784">
    <property type="entry name" value="HAD-like"/>
    <property type="match status" value="1"/>
</dbReference>
<dbReference type="GO" id="GO:0008253">
    <property type="term" value="F:5'-nucleotidase activity"/>
    <property type="evidence" value="ECO:0007669"/>
    <property type="project" value="TreeGrafter"/>
</dbReference>
<evidence type="ECO:0000256" key="5">
    <source>
        <dbReference type="ARBA" id="ARBA00022990"/>
    </source>
</evidence>
<evidence type="ECO:0000256" key="1">
    <source>
        <dbReference type="ARBA" id="ARBA00009589"/>
    </source>
</evidence>
<keyword evidence="4" id="KW-0460">Magnesium</keyword>
<proteinExistence type="inferred from homology"/>
<dbReference type="NCBIfam" id="TIGR02244">
    <property type="entry name" value="HAD-IG-Ncltidse"/>
    <property type="match status" value="1"/>
</dbReference>
<dbReference type="EMBL" id="JASPKZ010002677">
    <property type="protein sequence ID" value="KAJ9595253.1"/>
    <property type="molecule type" value="Genomic_DNA"/>
</dbReference>
<keyword evidence="2" id="KW-0479">Metal-binding</keyword>
<evidence type="ECO:0000256" key="3">
    <source>
        <dbReference type="ARBA" id="ARBA00022801"/>
    </source>
</evidence>